<dbReference type="Proteomes" id="UP001642483">
    <property type="component" value="Unassembled WGS sequence"/>
</dbReference>
<evidence type="ECO:0000256" key="1">
    <source>
        <dbReference type="ARBA" id="ARBA00010617"/>
    </source>
</evidence>
<protein>
    <recommendedName>
        <fullName evidence="4">Cytochrome P450</fullName>
    </recommendedName>
</protein>
<comment type="similarity">
    <text evidence="1">Belongs to the cytochrome P450 family.</text>
</comment>
<dbReference type="InterPro" id="IPR036396">
    <property type="entry name" value="Cyt_P450_sf"/>
</dbReference>
<gene>
    <name evidence="2" type="ORF">CVLEPA_LOCUS22889</name>
</gene>
<dbReference type="Gene3D" id="1.10.630.10">
    <property type="entry name" value="Cytochrome P450"/>
    <property type="match status" value="1"/>
</dbReference>
<dbReference type="InterPro" id="IPR050196">
    <property type="entry name" value="Cytochrome_P450_Monoox"/>
</dbReference>
<dbReference type="Pfam" id="PF00067">
    <property type="entry name" value="p450"/>
    <property type="match status" value="1"/>
</dbReference>
<dbReference type="InterPro" id="IPR002401">
    <property type="entry name" value="Cyt_P450_E_grp-I"/>
</dbReference>
<organism evidence="2 3">
    <name type="scientific">Clavelina lepadiformis</name>
    <name type="common">Light-bulb sea squirt</name>
    <name type="synonym">Ascidia lepadiformis</name>
    <dbReference type="NCBI Taxonomy" id="159417"/>
    <lineage>
        <taxon>Eukaryota</taxon>
        <taxon>Metazoa</taxon>
        <taxon>Chordata</taxon>
        <taxon>Tunicata</taxon>
        <taxon>Ascidiacea</taxon>
        <taxon>Aplousobranchia</taxon>
        <taxon>Clavelinidae</taxon>
        <taxon>Clavelina</taxon>
    </lineage>
</organism>
<dbReference type="PRINTS" id="PR00463">
    <property type="entry name" value="EP450I"/>
</dbReference>
<dbReference type="PRINTS" id="PR00385">
    <property type="entry name" value="P450"/>
</dbReference>
<comment type="caution">
    <text evidence="2">The sequence shown here is derived from an EMBL/GenBank/DDBJ whole genome shotgun (WGS) entry which is preliminary data.</text>
</comment>
<name>A0ABP0GH29_CLALP</name>
<sequence length="340" mass="38488">MPDEESQGLSESDVIDEVQSMFSAGQGTISKTMSWFSYLLAKNQDWQEKCRVEVTEVCGSDGEILSEDISKLKILSRCLNETLRLYPVGSFVGRTLTSDMTFKNPYHPPQTITLDKGTSVAIHFYALHHHPDFWESPEVFDPDRFTLERSKGRSPFAYLPFSGGSRSPVERVAMKVNRARKKILNSSESRWGDLSLATASWLAGSTVSCNRNQDQFLTTTLRKITIQDKPYSLVEYRGTKNCKPTVNRISRKSPLNGRNIKMFTESYGWNKLASFVPSRLKVPKCLIRMALSITGLNTMMTSKREPDQGVGQAADQALFFTNSVVFVKRKVNWSKKLERP</sequence>
<dbReference type="SUPFAM" id="SSF48264">
    <property type="entry name" value="Cytochrome P450"/>
    <property type="match status" value="1"/>
</dbReference>
<dbReference type="PANTHER" id="PTHR24291:SF201">
    <property type="entry name" value="CYTOCHROME P450, FAMILY 4, SUBFAMILY B, POLYPEPTIDE 7"/>
    <property type="match status" value="1"/>
</dbReference>
<evidence type="ECO:0000313" key="3">
    <source>
        <dbReference type="Proteomes" id="UP001642483"/>
    </source>
</evidence>
<accession>A0ABP0GH29</accession>
<proteinExistence type="inferred from homology"/>
<keyword evidence="3" id="KW-1185">Reference proteome</keyword>
<dbReference type="EMBL" id="CAWYQH010000114">
    <property type="protein sequence ID" value="CAK8690258.1"/>
    <property type="molecule type" value="Genomic_DNA"/>
</dbReference>
<evidence type="ECO:0008006" key="4">
    <source>
        <dbReference type="Google" id="ProtNLM"/>
    </source>
</evidence>
<dbReference type="InterPro" id="IPR001128">
    <property type="entry name" value="Cyt_P450"/>
</dbReference>
<reference evidence="2 3" key="1">
    <citation type="submission" date="2024-02" db="EMBL/GenBank/DDBJ databases">
        <authorList>
            <person name="Daric V."/>
            <person name="Darras S."/>
        </authorList>
    </citation>
    <scope>NUCLEOTIDE SEQUENCE [LARGE SCALE GENOMIC DNA]</scope>
</reference>
<evidence type="ECO:0000313" key="2">
    <source>
        <dbReference type="EMBL" id="CAK8690258.1"/>
    </source>
</evidence>
<dbReference type="PANTHER" id="PTHR24291">
    <property type="entry name" value="CYTOCHROME P450 FAMILY 4"/>
    <property type="match status" value="1"/>
</dbReference>